<dbReference type="EMBL" id="GG677981">
    <property type="protein sequence ID" value="EER09906.1"/>
    <property type="molecule type" value="Genomic_DNA"/>
</dbReference>
<dbReference type="RefSeq" id="XP_002778111.1">
    <property type="nucleotide sequence ID" value="XM_002778065.1"/>
</dbReference>
<proteinExistence type="predicted"/>
<dbReference type="Proteomes" id="UP000007800">
    <property type="component" value="Unassembled WGS sequence"/>
</dbReference>
<accession>C5L048</accession>
<reference evidence="1 2" key="1">
    <citation type="submission" date="2008-07" db="EMBL/GenBank/DDBJ databases">
        <authorList>
            <person name="El-Sayed N."/>
            <person name="Caler E."/>
            <person name="Inman J."/>
            <person name="Amedeo P."/>
            <person name="Hass B."/>
            <person name="Wortman J."/>
        </authorList>
    </citation>
    <scope>NUCLEOTIDE SEQUENCE [LARGE SCALE GENOMIC DNA]</scope>
    <source>
        <strain evidence="2">ATCC 50983 / TXsc</strain>
    </source>
</reference>
<dbReference type="OMA" id="CIAIPRD"/>
<gene>
    <name evidence="1" type="ORF">Pmar_PMAR018550</name>
</gene>
<dbReference type="OrthoDB" id="10360337at2759"/>
<dbReference type="InParanoid" id="C5L048"/>
<dbReference type="GeneID" id="9038015"/>
<dbReference type="AlphaFoldDB" id="C5L048"/>
<sequence>MASSSPKSIINDKSVIYPTIKNGDGLDGYRYLVWGSQVGTEDHNKLIHGKPYLPVVDHPSISPEVIIKFKSLATEGSYHWCPLIDEHISVIKPFYPNRVVDIDDSIYTEFEKEISALNISKPGSVSPYIWASLSPVLRWYILHGETHTILSKDEPINMDLLEELNLINIPRILNLGIFARYISVVAMGIASDNYLFDGDHHIAVGLTPMVGFDLQSSRSTTAGCIAIPRDIYEGTIKINYISKMILYNCIISDTNLQEEVDVRSILGKSGPISRDLILKNVGHIGHLIVSSNDLITIDRLIKGMQAYQRVEDIVGYNIAALEADSDLEE</sequence>
<evidence type="ECO:0000313" key="2">
    <source>
        <dbReference type="Proteomes" id="UP000007800"/>
    </source>
</evidence>
<name>C5L048_PERM5</name>
<evidence type="ECO:0000313" key="1">
    <source>
        <dbReference type="EMBL" id="EER09906.1"/>
    </source>
</evidence>
<protein>
    <submittedName>
        <fullName evidence="1">Uncharacterized protein</fullName>
    </submittedName>
</protein>
<keyword evidence="2" id="KW-1185">Reference proteome</keyword>
<organism evidence="2">
    <name type="scientific">Perkinsus marinus (strain ATCC 50983 / TXsc)</name>
    <dbReference type="NCBI Taxonomy" id="423536"/>
    <lineage>
        <taxon>Eukaryota</taxon>
        <taxon>Sar</taxon>
        <taxon>Alveolata</taxon>
        <taxon>Perkinsozoa</taxon>
        <taxon>Perkinsea</taxon>
        <taxon>Perkinsida</taxon>
        <taxon>Perkinsidae</taxon>
        <taxon>Perkinsus</taxon>
    </lineage>
</organism>